<keyword evidence="11" id="KW-1185">Reference proteome</keyword>
<evidence type="ECO:0000313" key="11">
    <source>
        <dbReference type="Proteomes" id="UP001158045"/>
    </source>
</evidence>
<keyword evidence="4" id="KW-0276">Fatty acid metabolism</keyword>
<dbReference type="InterPro" id="IPR029069">
    <property type="entry name" value="HotDog_dom_sf"/>
</dbReference>
<dbReference type="InterPro" id="IPR002864">
    <property type="entry name" value="Acyl-ACP_thioesterase_NHD"/>
</dbReference>
<evidence type="ECO:0000259" key="9">
    <source>
        <dbReference type="Pfam" id="PF20791"/>
    </source>
</evidence>
<evidence type="ECO:0000256" key="1">
    <source>
        <dbReference type="ARBA" id="ARBA00006500"/>
    </source>
</evidence>
<dbReference type="Proteomes" id="UP001158045">
    <property type="component" value="Unassembled WGS sequence"/>
</dbReference>
<dbReference type="PANTHER" id="PTHR31727">
    <property type="entry name" value="OLEOYL-ACYL CARRIER PROTEIN THIOESTERASE 1, CHLOROPLASTIC"/>
    <property type="match status" value="1"/>
</dbReference>
<dbReference type="InterPro" id="IPR049427">
    <property type="entry name" value="Acyl-ACP_TE_C"/>
</dbReference>
<dbReference type="RefSeq" id="WP_281093055.1">
    <property type="nucleotide sequence ID" value="NZ_JARYZI010000002.1"/>
</dbReference>
<evidence type="ECO:0000256" key="6">
    <source>
        <dbReference type="ARBA" id="ARBA00023098"/>
    </source>
</evidence>
<keyword evidence="6" id="KW-0443">Lipid metabolism</keyword>
<keyword evidence="3" id="KW-0378">Hydrolase</keyword>
<dbReference type="Pfam" id="PF20791">
    <property type="entry name" value="Acyl-ACP_TE_C"/>
    <property type="match status" value="1"/>
</dbReference>
<evidence type="ECO:0000256" key="7">
    <source>
        <dbReference type="ARBA" id="ARBA00023160"/>
    </source>
</evidence>
<name>A0ABT6N9Y8_9FIRM</name>
<dbReference type="PANTHER" id="PTHR31727:SF6">
    <property type="entry name" value="OLEOYL-ACYL CARRIER PROTEIN THIOESTERASE 1, CHLOROPLASTIC"/>
    <property type="match status" value="1"/>
</dbReference>
<keyword evidence="5" id="KW-0809">Transit peptide</keyword>
<evidence type="ECO:0000256" key="4">
    <source>
        <dbReference type="ARBA" id="ARBA00022832"/>
    </source>
</evidence>
<evidence type="ECO:0000256" key="2">
    <source>
        <dbReference type="ARBA" id="ARBA00022516"/>
    </source>
</evidence>
<keyword evidence="2" id="KW-0444">Lipid biosynthesis</keyword>
<dbReference type="EMBL" id="JARYZI010000002">
    <property type="protein sequence ID" value="MDH8677243.1"/>
    <property type="molecule type" value="Genomic_DNA"/>
</dbReference>
<gene>
    <name evidence="10" type="ORF">QE109_03735</name>
</gene>
<dbReference type="Pfam" id="PF01643">
    <property type="entry name" value="Acyl-ACP_TE"/>
    <property type="match status" value="1"/>
</dbReference>
<evidence type="ECO:0000256" key="3">
    <source>
        <dbReference type="ARBA" id="ARBA00022801"/>
    </source>
</evidence>
<dbReference type="Gene3D" id="3.10.129.10">
    <property type="entry name" value="Hotdog Thioesterase"/>
    <property type="match status" value="1"/>
</dbReference>
<reference evidence="10 11" key="1">
    <citation type="submission" date="2023-04" db="EMBL/GenBank/DDBJ databases">
        <title>Fusibacter bizertensis strain WBS, isolated from littoral bottom sediments of the Arctic seas - biochemical and genomic analysis.</title>
        <authorList>
            <person name="Brioukhanov A.L."/>
        </authorList>
    </citation>
    <scope>NUCLEOTIDE SEQUENCE [LARGE SCALE GENOMIC DNA]</scope>
    <source>
        <strain evidence="10 11">WBS</strain>
    </source>
</reference>
<feature type="domain" description="Acyl-ACP thioesterase-like C-terminal" evidence="9">
    <location>
        <begin position="159"/>
        <end position="246"/>
    </location>
</feature>
<evidence type="ECO:0000313" key="10">
    <source>
        <dbReference type="EMBL" id="MDH8677243.1"/>
    </source>
</evidence>
<protein>
    <submittedName>
        <fullName evidence="10">Thioesterase</fullName>
    </submittedName>
</protein>
<feature type="domain" description="Acyl-ACP thioesterase N-terminal hotdog" evidence="8">
    <location>
        <begin position="3"/>
        <end position="124"/>
    </location>
</feature>
<evidence type="ECO:0000259" key="8">
    <source>
        <dbReference type="Pfam" id="PF01643"/>
    </source>
</evidence>
<comment type="similarity">
    <text evidence="1">Belongs to the acyl-ACP thioesterase family.</text>
</comment>
<proteinExistence type="inferred from homology"/>
<organism evidence="10 11">
    <name type="scientific">Fusibacter bizertensis</name>
    <dbReference type="NCBI Taxonomy" id="1488331"/>
    <lineage>
        <taxon>Bacteria</taxon>
        <taxon>Bacillati</taxon>
        <taxon>Bacillota</taxon>
        <taxon>Clostridia</taxon>
        <taxon>Eubacteriales</taxon>
        <taxon>Eubacteriales Family XII. Incertae Sedis</taxon>
        <taxon>Fusibacter</taxon>
    </lineage>
</organism>
<dbReference type="SUPFAM" id="SSF54637">
    <property type="entry name" value="Thioesterase/thiol ester dehydrase-isomerase"/>
    <property type="match status" value="2"/>
</dbReference>
<sequence length="248" mass="29107">MGVLFNRRYQLNYFDFDKNYKLKPTTMMNFLQDISTIHFETMTKELSTDVLPGLWVIVEWKITFDEMPKLAGDVIVKTEPTYFRKFIAYRRYEIVDENGKQIGSGISKWAYIDPEHRKQVNIPKVLNEVFGVDEHTNKPEKLTFQSLEQTSMEKTQRVAVYTDIDVNKHVNNVTYIRWALDALGSDFLDQFQLIDLKVAFKKEVFEKQSVFIETIKKETATGAVSQHHILNEENQSCVQVEFVWTKVD</sequence>
<accession>A0ABT6N9Y8</accession>
<evidence type="ECO:0000256" key="5">
    <source>
        <dbReference type="ARBA" id="ARBA00022946"/>
    </source>
</evidence>
<dbReference type="InterPro" id="IPR045023">
    <property type="entry name" value="FATA/B"/>
</dbReference>
<comment type="caution">
    <text evidence="10">The sequence shown here is derived from an EMBL/GenBank/DDBJ whole genome shotgun (WGS) entry which is preliminary data.</text>
</comment>
<keyword evidence="7" id="KW-0275">Fatty acid biosynthesis</keyword>